<organism evidence="2 3">
    <name type="scientific">Chryseobacterium gilvum</name>
    <dbReference type="NCBI Taxonomy" id="2976534"/>
    <lineage>
        <taxon>Bacteria</taxon>
        <taxon>Pseudomonadati</taxon>
        <taxon>Bacteroidota</taxon>
        <taxon>Flavobacteriia</taxon>
        <taxon>Flavobacteriales</taxon>
        <taxon>Weeksellaceae</taxon>
        <taxon>Chryseobacterium group</taxon>
        <taxon>Chryseobacterium</taxon>
    </lineage>
</organism>
<evidence type="ECO:0000256" key="1">
    <source>
        <dbReference type="SAM" id="SignalP"/>
    </source>
</evidence>
<feature type="chain" id="PRO_5047215374" description="TonB C-terminal domain-containing protein" evidence="1">
    <location>
        <begin position="22"/>
        <end position="209"/>
    </location>
</feature>
<dbReference type="Proteomes" id="UP001208114">
    <property type="component" value="Unassembled WGS sequence"/>
</dbReference>
<gene>
    <name evidence="2" type="ORF">N0B16_07965</name>
</gene>
<name>A0ABT2VWJ9_9FLAO</name>
<feature type="signal peptide" evidence="1">
    <location>
        <begin position="1"/>
        <end position="21"/>
    </location>
</feature>
<keyword evidence="1" id="KW-0732">Signal</keyword>
<evidence type="ECO:0008006" key="4">
    <source>
        <dbReference type="Google" id="ProtNLM"/>
    </source>
</evidence>
<reference evidence="3" key="1">
    <citation type="submission" date="2023-07" db="EMBL/GenBank/DDBJ databases">
        <title>Chryseobacterium sp. GMJ5 Genome sequencing and assembly.</title>
        <authorList>
            <person name="Jung Y."/>
        </authorList>
    </citation>
    <scope>NUCLEOTIDE SEQUENCE [LARGE SCALE GENOMIC DNA]</scope>
    <source>
        <strain evidence="3">GMJ5</strain>
    </source>
</reference>
<dbReference type="SUPFAM" id="SSF74653">
    <property type="entry name" value="TolA/TonB C-terminal domain"/>
    <property type="match status" value="1"/>
</dbReference>
<protein>
    <recommendedName>
        <fullName evidence="4">TonB C-terminal domain-containing protein</fullName>
    </recommendedName>
</protein>
<evidence type="ECO:0000313" key="2">
    <source>
        <dbReference type="EMBL" id="MCU7614371.1"/>
    </source>
</evidence>
<accession>A0ABT2VWJ9</accession>
<keyword evidence="3" id="KW-1185">Reference proteome</keyword>
<dbReference type="EMBL" id="JAOTEN010000002">
    <property type="protein sequence ID" value="MCU7614371.1"/>
    <property type="molecule type" value="Genomic_DNA"/>
</dbReference>
<evidence type="ECO:0000313" key="3">
    <source>
        <dbReference type="Proteomes" id="UP001208114"/>
    </source>
</evidence>
<comment type="caution">
    <text evidence="2">The sequence shown here is derived from an EMBL/GenBank/DDBJ whole genome shotgun (WGS) entry which is preliminary data.</text>
</comment>
<dbReference type="RefSeq" id="WP_262990278.1">
    <property type="nucleotide sequence ID" value="NZ_JAOTEN010000002.1"/>
</dbReference>
<proteinExistence type="predicted"/>
<sequence length="209" mass="23971">MKSLFLYIFCLLSSLCFSQQAEEFRQVKNYYNQHRGMLNHEFKKKFDAEKDMLAKASIKQDFLFFMKKMDSIENAAFVEALLKVKNVEDVNRLHADSKTGVSDISSEIFIDIDKTADYPGGMNALRQEVAKIFYTEAVYSETNPVKTNLAFVIEKDGSLTHVKAEGDNFTFNRQAEIALYSVSKKFVPAMINGNPVRYLFRLPLTLNID</sequence>
<dbReference type="Gene3D" id="3.30.1150.10">
    <property type="match status" value="1"/>
</dbReference>